<dbReference type="AlphaFoldDB" id="A0ABD5XS83"/>
<protein>
    <submittedName>
        <fullName evidence="2">Uncharacterized protein</fullName>
    </submittedName>
</protein>
<evidence type="ECO:0000256" key="1">
    <source>
        <dbReference type="SAM" id="MobiDB-lite"/>
    </source>
</evidence>
<comment type="caution">
    <text evidence="2">The sequence shown here is derived from an EMBL/GenBank/DDBJ whole genome shotgun (WGS) entry which is preliminary data.</text>
</comment>
<sequence length="62" mass="7358">MQDLFGEIPETVRYRHLDILLNELQELRKEVRALTIKAGLPDENTDPEVTDEGRDEYEIDWE</sequence>
<organism evidence="2 3">
    <name type="scientific">Halobaculum litoreum</name>
    <dbReference type="NCBI Taxonomy" id="3031998"/>
    <lineage>
        <taxon>Archaea</taxon>
        <taxon>Methanobacteriati</taxon>
        <taxon>Methanobacteriota</taxon>
        <taxon>Stenosarchaea group</taxon>
        <taxon>Halobacteria</taxon>
        <taxon>Halobacteriales</taxon>
        <taxon>Haloferacaceae</taxon>
        <taxon>Halobaculum</taxon>
    </lineage>
</organism>
<reference evidence="2 3" key="1">
    <citation type="journal article" date="2019" name="Int. J. Syst. Evol. Microbiol.">
        <title>The Global Catalogue of Microorganisms (GCM) 10K type strain sequencing project: providing services to taxonomists for standard genome sequencing and annotation.</title>
        <authorList>
            <consortium name="The Broad Institute Genomics Platform"/>
            <consortium name="The Broad Institute Genome Sequencing Center for Infectious Disease"/>
            <person name="Wu L."/>
            <person name="Ma J."/>
        </authorList>
    </citation>
    <scope>NUCLEOTIDE SEQUENCE [LARGE SCALE GENOMIC DNA]</scope>
    <source>
        <strain evidence="2 3">DT92</strain>
    </source>
</reference>
<dbReference type="EMBL" id="JBHSZG010000008">
    <property type="protein sequence ID" value="MFC7137977.1"/>
    <property type="molecule type" value="Genomic_DNA"/>
</dbReference>
<accession>A0ABD5XS83</accession>
<keyword evidence="3" id="KW-1185">Reference proteome</keyword>
<feature type="region of interest" description="Disordered" evidence="1">
    <location>
        <begin position="39"/>
        <end position="62"/>
    </location>
</feature>
<name>A0ABD5XS83_9EURY</name>
<proteinExistence type="predicted"/>
<evidence type="ECO:0000313" key="2">
    <source>
        <dbReference type="EMBL" id="MFC7137977.1"/>
    </source>
</evidence>
<evidence type="ECO:0000313" key="3">
    <source>
        <dbReference type="Proteomes" id="UP001596368"/>
    </source>
</evidence>
<gene>
    <name evidence="2" type="ORF">ACFQRB_19045</name>
</gene>
<dbReference type="Proteomes" id="UP001596368">
    <property type="component" value="Unassembled WGS sequence"/>
</dbReference>
<feature type="compositionally biased region" description="Acidic residues" evidence="1">
    <location>
        <begin position="43"/>
        <end position="62"/>
    </location>
</feature>